<dbReference type="InterPro" id="IPR029063">
    <property type="entry name" value="SAM-dependent_MTases_sf"/>
</dbReference>
<dbReference type="InterPro" id="IPR002941">
    <property type="entry name" value="DNA_methylase_N4/N6"/>
</dbReference>
<dbReference type="GO" id="GO:0008170">
    <property type="term" value="F:N-methyltransferase activity"/>
    <property type="evidence" value="ECO:0007669"/>
    <property type="project" value="InterPro"/>
</dbReference>
<dbReference type="PROSITE" id="PS00093">
    <property type="entry name" value="N4_MTASE"/>
    <property type="match status" value="1"/>
</dbReference>
<dbReference type="EMBL" id="LAZR01056349">
    <property type="protein sequence ID" value="KKK74380.1"/>
    <property type="molecule type" value="Genomic_DNA"/>
</dbReference>
<dbReference type="Pfam" id="PF01555">
    <property type="entry name" value="N6_N4_Mtase"/>
    <property type="match status" value="1"/>
</dbReference>
<keyword evidence="5" id="KW-0949">S-adenosyl-L-methionine</keyword>
<evidence type="ECO:0000256" key="6">
    <source>
        <dbReference type="ARBA" id="ARBA00022747"/>
    </source>
</evidence>
<evidence type="ECO:0000256" key="1">
    <source>
        <dbReference type="ARBA" id="ARBA00010203"/>
    </source>
</evidence>
<sequence length="195" mass="22710">MSRPHSFTLHNQTVYFASSEDLSFLGSPKATLVVTSPPYWNLKDYGHPKQIGPSSYKEYLERLNVVWGQCYNIAADSAVMVVNIGNRRHKKRYYPIGLDIANAIHGWVLWDILIWNVPNALPQPCHYMERLFDNKYEFLLIFTKDGSTDYKCHKPRVPQKYLHADPRTHKRNKRGRCLGNVIRIPAYRPPNVKKL</sequence>
<keyword evidence="7" id="KW-0238">DNA-binding</keyword>
<dbReference type="Gene3D" id="3.40.50.150">
    <property type="entry name" value="Vaccinia Virus protein VP39"/>
    <property type="match status" value="1"/>
</dbReference>
<dbReference type="GO" id="GO:0015667">
    <property type="term" value="F:site-specific DNA-methyltransferase (cytosine-N4-specific) activity"/>
    <property type="evidence" value="ECO:0007669"/>
    <property type="project" value="UniProtKB-EC"/>
</dbReference>
<keyword evidence="3" id="KW-0489">Methyltransferase</keyword>
<comment type="catalytic activity">
    <reaction evidence="8">
        <text>a 2'-deoxycytidine in DNA + S-adenosyl-L-methionine = an N(4)-methyl-2'-deoxycytidine in DNA + S-adenosyl-L-homocysteine + H(+)</text>
        <dbReference type="Rhea" id="RHEA:16857"/>
        <dbReference type="Rhea" id="RHEA-COMP:11369"/>
        <dbReference type="Rhea" id="RHEA-COMP:13674"/>
        <dbReference type="ChEBI" id="CHEBI:15378"/>
        <dbReference type="ChEBI" id="CHEBI:57856"/>
        <dbReference type="ChEBI" id="CHEBI:59789"/>
        <dbReference type="ChEBI" id="CHEBI:85452"/>
        <dbReference type="ChEBI" id="CHEBI:137933"/>
        <dbReference type="EC" id="2.1.1.113"/>
    </reaction>
</comment>
<evidence type="ECO:0000256" key="7">
    <source>
        <dbReference type="ARBA" id="ARBA00023125"/>
    </source>
</evidence>
<comment type="similarity">
    <text evidence="1">Belongs to the N(4)/N(6)-methyltransferase family. N(4) subfamily.</text>
</comment>
<dbReference type="EC" id="2.1.1.113" evidence="2"/>
<evidence type="ECO:0000256" key="2">
    <source>
        <dbReference type="ARBA" id="ARBA00012185"/>
    </source>
</evidence>
<dbReference type="SUPFAM" id="SSF53335">
    <property type="entry name" value="S-adenosyl-L-methionine-dependent methyltransferases"/>
    <property type="match status" value="1"/>
</dbReference>
<organism evidence="10">
    <name type="scientific">marine sediment metagenome</name>
    <dbReference type="NCBI Taxonomy" id="412755"/>
    <lineage>
        <taxon>unclassified sequences</taxon>
        <taxon>metagenomes</taxon>
        <taxon>ecological metagenomes</taxon>
    </lineage>
</organism>
<protein>
    <recommendedName>
        <fullName evidence="2">site-specific DNA-methyltransferase (cytosine-N(4)-specific)</fullName>
        <ecNumber evidence="2">2.1.1.113</ecNumber>
    </recommendedName>
</protein>
<dbReference type="InterPro" id="IPR017985">
    <property type="entry name" value="MeTrfase_CN4_CS"/>
</dbReference>
<keyword evidence="4" id="KW-0808">Transferase</keyword>
<dbReference type="GO" id="GO:0003677">
    <property type="term" value="F:DNA binding"/>
    <property type="evidence" value="ECO:0007669"/>
    <property type="project" value="UniProtKB-KW"/>
</dbReference>
<name>A0A0F8YL08_9ZZZZ</name>
<dbReference type="AlphaFoldDB" id="A0A0F8YL08"/>
<feature type="domain" description="DNA methylase N-4/N-6" evidence="9">
    <location>
        <begin position="32"/>
        <end position="191"/>
    </location>
</feature>
<dbReference type="GO" id="GO:0009307">
    <property type="term" value="P:DNA restriction-modification system"/>
    <property type="evidence" value="ECO:0007669"/>
    <property type="project" value="UniProtKB-KW"/>
</dbReference>
<evidence type="ECO:0000313" key="10">
    <source>
        <dbReference type="EMBL" id="KKK74380.1"/>
    </source>
</evidence>
<accession>A0A0F8YL08</accession>
<feature type="non-terminal residue" evidence="10">
    <location>
        <position position="195"/>
    </location>
</feature>
<proteinExistence type="inferred from homology"/>
<evidence type="ECO:0000256" key="8">
    <source>
        <dbReference type="ARBA" id="ARBA00049120"/>
    </source>
</evidence>
<evidence type="ECO:0000256" key="4">
    <source>
        <dbReference type="ARBA" id="ARBA00022679"/>
    </source>
</evidence>
<evidence type="ECO:0000259" key="9">
    <source>
        <dbReference type="Pfam" id="PF01555"/>
    </source>
</evidence>
<evidence type="ECO:0000256" key="3">
    <source>
        <dbReference type="ARBA" id="ARBA00022603"/>
    </source>
</evidence>
<comment type="caution">
    <text evidence="10">The sequence shown here is derived from an EMBL/GenBank/DDBJ whole genome shotgun (WGS) entry which is preliminary data.</text>
</comment>
<evidence type="ECO:0000256" key="5">
    <source>
        <dbReference type="ARBA" id="ARBA00022691"/>
    </source>
</evidence>
<reference evidence="10" key="1">
    <citation type="journal article" date="2015" name="Nature">
        <title>Complex archaea that bridge the gap between prokaryotes and eukaryotes.</title>
        <authorList>
            <person name="Spang A."/>
            <person name="Saw J.H."/>
            <person name="Jorgensen S.L."/>
            <person name="Zaremba-Niedzwiedzka K."/>
            <person name="Martijn J."/>
            <person name="Lind A.E."/>
            <person name="van Eijk R."/>
            <person name="Schleper C."/>
            <person name="Guy L."/>
            <person name="Ettema T.J."/>
        </authorList>
    </citation>
    <scope>NUCLEOTIDE SEQUENCE</scope>
</reference>
<gene>
    <name evidence="10" type="ORF">LCGC14_2884370</name>
</gene>
<dbReference type="GO" id="GO:0032259">
    <property type="term" value="P:methylation"/>
    <property type="evidence" value="ECO:0007669"/>
    <property type="project" value="UniProtKB-KW"/>
</dbReference>
<keyword evidence="6" id="KW-0680">Restriction system</keyword>